<dbReference type="AlphaFoldDB" id="A0A2H6KB71"/>
<dbReference type="GO" id="GO:0016042">
    <property type="term" value="P:lipid catabolic process"/>
    <property type="evidence" value="ECO:0007669"/>
    <property type="project" value="UniProtKB-KW"/>
</dbReference>
<dbReference type="PROSITE" id="PS50008">
    <property type="entry name" value="PIPLC_Y_DOMAIN"/>
    <property type="match status" value="1"/>
</dbReference>
<dbReference type="Proteomes" id="UP000236319">
    <property type="component" value="Unassembled WGS sequence"/>
</dbReference>
<dbReference type="PROSITE" id="PS50007">
    <property type="entry name" value="PIPLC_X_DOMAIN"/>
    <property type="match status" value="1"/>
</dbReference>
<evidence type="ECO:0000313" key="11">
    <source>
        <dbReference type="Proteomes" id="UP000236319"/>
    </source>
</evidence>
<dbReference type="SMART" id="SM00148">
    <property type="entry name" value="PLCXc"/>
    <property type="match status" value="1"/>
</dbReference>
<dbReference type="EC" id="3.1.4.11" evidence="1 6"/>
<dbReference type="Pfam" id="PF00387">
    <property type="entry name" value="PI-PLC-Y"/>
    <property type="match status" value="1"/>
</dbReference>
<dbReference type="RefSeq" id="XP_028866483.1">
    <property type="nucleotide sequence ID" value="XM_029010650.1"/>
</dbReference>
<evidence type="ECO:0000256" key="1">
    <source>
        <dbReference type="ARBA" id="ARBA00012368"/>
    </source>
</evidence>
<evidence type="ECO:0000256" key="7">
    <source>
        <dbReference type="SAM" id="MobiDB-lite"/>
    </source>
</evidence>
<dbReference type="InterPro" id="IPR001711">
    <property type="entry name" value="PLipase_C_Pinositol-sp_Y"/>
</dbReference>
<dbReference type="PANTHER" id="PTHR10336">
    <property type="entry name" value="PHOSPHOINOSITIDE-SPECIFIC PHOSPHOLIPASE C FAMILY PROTEIN"/>
    <property type="match status" value="1"/>
</dbReference>
<dbReference type="CDD" id="cd00275">
    <property type="entry name" value="C2_PLC_like"/>
    <property type="match status" value="1"/>
</dbReference>
<dbReference type="SMART" id="SM00239">
    <property type="entry name" value="C2"/>
    <property type="match status" value="1"/>
</dbReference>
<sequence length="1080" mass="121084">MKELAAGSTYASPYISDSLYDEIIGIPVVEAIECVLAGDLLRKWRRGQPLTEQKHGLGVKPQTQQFVENGTSYLAVQPSSRSHERYFWVSCVCGTFFLRWHSWRKHPSETVFALCGVDTIRRGDEISSFDNKSKPDANDKLVFVLSGAFSLRLAAATQRDALLWICGLYHIARHARDEYARAWIANSNKIATWFALREPDGIPTFQSKTITQELARKENSLDKLIAAGKRDHEGEQEDMPNTVDEVVERLTDLKLVRREDVLEPVITVVKEILATRESWLHKLIQSLIKSDYNRVDNLVRFVADCAYHLRAMDAEINSSRDEVFVFDNYMSEEDVIKLMFNVVKHYSIVANVLDTDDYHGQKKPSRVARSIRDNVAEYNQENLPNGDQTNDDKTVEHNTAEGNTAEDNTSDGDLDHDEGGVPSAEEEKGKINFFKRWSKFKKGSDMDGLLDADSSAAVWSSSGVPKRDNWMEHEVDPLKPIDNEQYQRFLENVQGANRAETTDNLLGIVEKDARPPFTASKFMETKYSQGCCMRPAANSSLPVKMLTIMGFHWSLSQKFNTAVMPQDAEEIAHMLQYPLTSFWIASSHNTYLTGSQVGGTATAGALADALIRGCRCIELDCQDGANGEPVLCHSWKHCQLTGSVTLKEALLACKETAFSTSKLPVILSMQMTGSEECKAKTAQLCKKILGDYLYLPDPKDPVDHVASVPIGCLLSKFIIKGKMHTDPVVKNAKLDAEWMSVVALHGYKIAEVTPDNISHAKRNDMYSMNESKFAKLSADSEFVVKLADISMLRVFPSGTRLASTNFCPMSAWAVGVQCAALNYQSCDRSMLINYGKFNQSFGYVLKPPELRPVTYRQGECTDYFCDRPIKLKIHVLSASQLSPPNEGLEQTNFSNALGNVLYSIQQGGVEIDMDKVAAEIGKPRKSKRPTRRERREYRFTMDEGTKGDGTDSIETTSHLIQKSENIVKSRADPCCPFVEVAVVGEGERVQRTDTVNFNGFNPVWADTTPPFEFVVKRPNLSILLLTVKHYDNMGAQLIGQSALPVNRIRPGIRWVQLLDQRFIEIDCCGLLLHIDIAYID</sequence>
<dbReference type="SUPFAM" id="SSF51695">
    <property type="entry name" value="PLC-like phosphodiesterases"/>
    <property type="match status" value="1"/>
</dbReference>
<comment type="caution">
    <text evidence="10">The sequence shown here is derived from an EMBL/GenBank/DDBJ whole genome shotgun (WGS) entry which is preliminary data.</text>
</comment>
<dbReference type="SMART" id="SM00149">
    <property type="entry name" value="PLCYc"/>
    <property type="match status" value="1"/>
</dbReference>
<dbReference type="GO" id="GO:0004435">
    <property type="term" value="F:phosphatidylinositol-4,5-bisphosphate phospholipase C activity"/>
    <property type="evidence" value="ECO:0007669"/>
    <property type="project" value="UniProtKB-EC"/>
</dbReference>
<evidence type="ECO:0000256" key="5">
    <source>
        <dbReference type="ARBA" id="ARBA00023224"/>
    </source>
</evidence>
<feature type="domain" description="C2" evidence="8">
    <location>
        <begin position="933"/>
        <end position="1059"/>
    </location>
</feature>
<organism evidence="10 11">
    <name type="scientific">Babesia ovata</name>
    <dbReference type="NCBI Taxonomy" id="189622"/>
    <lineage>
        <taxon>Eukaryota</taxon>
        <taxon>Sar</taxon>
        <taxon>Alveolata</taxon>
        <taxon>Apicomplexa</taxon>
        <taxon>Aconoidasida</taxon>
        <taxon>Piroplasmida</taxon>
        <taxon>Babesiidae</taxon>
        <taxon>Babesia</taxon>
    </lineage>
</organism>
<dbReference type="GO" id="GO:0048015">
    <property type="term" value="P:phosphatidylinositol-mediated signaling"/>
    <property type="evidence" value="ECO:0007669"/>
    <property type="project" value="TreeGrafter"/>
</dbReference>
<dbReference type="Pfam" id="PF00388">
    <property type="entry name" value="PI-PLC-X"/>
    <property type="match status" value="1"/>
</dbReference>
<comment type="catalytic activity">
    <reaction evidence="6">
        <text>a 1,2-diacyl-sn-glycero-3-phospho-(1D-myo-inositol-4,5-bisphosphate) + H2O = 1D-myo-inositol 1,4,5-trisphosphate + a 1,2-diacyl-sn-glycerol + H(+)</text>
        <dbReference type="Rhea" id="RHEA:33179"/>
        <dbReference type="ChEBI" id="CHEBI:15377"/>
        <dbReference type="ChEBI" id="CHEBI:15378"/>
        <dbReference type="ChEBI" id="CHEBI:17815"/>
        <dbReference type="ChEBI" id="CHEBI:58456"/>
        <dbReference type="ChEBI" id="CHEBI:203600"/>
        <dbReference type="EC" id="3.1.4.11"/>
    </reaction>
</comment>
<accession>A0A2H6KB71</accession>
<keyword evidence="3 6" id="KW-0442">Lipid degradation</keyword>
<dbReference type="PRINTS" id="PR00390">
    <property type="entry name" value="PHPHLIPASEC"/>
</dbReference>
<evidence type="ECO:0000256" key="4">
    <source>
        <dbReference type="ARBA" id="ARBA00023098"/>
    </source>
</evidence>
<dbReference type="Gene3D" id="2.30.29.30">
    <property type="entry name" value="Pleckstrin-homology domain (PH domain)/Phosphotyrosine-binding domain (PTB)"/>
    <property type="match status" value="1"/>
</dbReference>
<dbReference type="InterPro" id="IPR000008">
    <property type="entry name" value="C2_dom"/>
</dbReference>
<evidence type="ECO:0000256" key="2">
    <source>
        <dbReference type="ARBA" id="ARBA00022801"/>
    </source>
</evidence>
<dbReference type="GeneID" id="39874010"/>
<name>A0A2H6KB71_9APIC</name>
<keyword evidence="11" id="KW-1185">Reference proteome</keyword>
<feature type="region of interest" description="Disordered" evidence="7">
    <location>
        <begin position="401"/>
        <end position="427"/>
    </location>
</feature>
<dbReference type="SUPFAM" id="SSF49562">
    <property type="entry name" value="C2 domain (Calcium/lipid-binding domain, CaLB)"/>
    <property type="match status" value="1"/>
</dbReference>
<dbReference type="InterPro" id="IPR035892">
    <property type="entry name" value="C2_domain_sf"/>
</dbReference>
<keyword evidence="5" id="KW-0807">Transducer</keyword>
<evidence type="ECO:0000313" key="10">
    <source>
        <dbReference type="EMBL" id="GBE60240.1"/>
    </source>
</evidence>
<dbReference type="InterPro" id="IPR001192">
    <property type="entry name" value="PI-PLC_fam"/>
</dbReference>
<evidence type="ECO:0000256" key="3">
    <source>
        <dbReference type="ARBA" id="ARBA00022963"/>
    </source>
</evidence>
<feature type="domain" description="PI-PLC Y-box" evidence="9">
    <location>
        <begin position="764"/>
        <end position="851"/>
    </location>
</feature>
<evidence type="ECO:0000259" key="8">
    <source>
        <dbReference type="PROSITE" id="PS50004"/>
    </source>
</evidence>
<evidence type="ECO:0000259" key="9">
    <source>
        <dbReference type="PROSITE" id="PS50008"/>
    </source>
</evidence>
<proteinExistence type="predicted"/>
<evidence type="ECO:0000256" key="6">
    <source>
        <dbReference type="RuleBase" id="RU361133"/>
    </source>
</evidence>
<dbReference type="EMBL" id="BDSA01000002">
    <property type="protein sequence ID" value="GBE60240.1"/>
    <property type="molecule type" value="Genomic_DNA"/>
</dbReference>
<dbReference type="PANTHER" id="PTHR10336:SF36">
    <property type="entry name" value="1-PHOSPHATIDYLINOSITOL 4,5-BISPHOSPHATE PHOSPHODIESTERASE BETA-4"/>
    <property type="match status" value="1"/>
</dbReference>
<dbReference type="InterPro" id="IPR000909">
    <property type="entry name" value="PLipase_C_PInositol-sp_X_dom"/>
</dbReference>
<dbReference type="SUPFAM" id="SSF50729">
    <property type="entry name" value="PH domain-like"/>
    <property type="match status" value="1"/>
</dbReference>
<reference evidence="10 11" key="1">
    <citation type="journal article" date="2017" name="BMC Genomics">
        <title>Whole-genome assembly of Babesia ovata and comparative genomics between closely related pathogens.</title>
        <authorList>
            <person name="Yamagishi J."/>
            <person name="Asada M."/>
            <person name="Hakimi H."/>
            <person name="Tanaka T.Q."/>
            <person name="Sugimoto C."/>
            <person name="Kawazu S."/>
        </authorList>
    </citation>
    <scope>NUCLEOTIDE SEQUENCE [LARGE SCALE GENOMIC DNA]</scope>
    <source>
        <strain evidence="10 11">Miyake</strain>
    </source>
</reference>
<dbReference type="Pfam" id="PF00168">
    <property type="entry name" value="C2"/>
    <property type="match status" value="1"/>
</dbReference>
<dbReference type="Gene3D" id="2.60.40.150">
    <property type="entry name" value="C2 domain"/>
    <property type="match status" value="1"/>
</dbReference>
<dbReference type="InterPro" id="IPR017946">
    <property type="entry name" value="PLC-like_Pdiesterase_TIM-brl"/>
</dbReference>
<dbReference type="VEuPathDB" id="PiroplasmaDB:BOVATA_017330"/>
<keyword evidence="4 6" id="KW-0443">Lipid metabolism</keyword>
<dbReference type="InterPro" id="IPR011993">
    <property type="entry name" value="PH-like_dom_sf"/>
</dbReference>
<keyword evidence="2 6" id="KW-0378">Hydrolase</keyword>
<gene>
    <name evidence="10" type="ORF">BOVATA_017330</name>
</gene>
<dbReference type="GO" id="GO:0051209">
    <property type="term" value="P:release of sequestered calcium ion into cytosol"/>
    <property type="evidence" value="ECO:0007669"/>
    <property type="project" value="TreeGrafter"/>
</dbReference>
<dbReference type="PROSITE" id="PS50004">
    <property type="entry name" value="C2"/>
    <property type="match status" value="1"/>
</dbReference>
<protein>
    <recommendedName>
        <fullName evidence="1 6">Phosphoinositide phospholipase C</fullName>
        <ecNumber evidence="1 6">3.1.4.11</ecNumber>
    </recommendedName>
</protein>
<dbReference type="Gene3D" id="3.20.20.190">
    <property type="entry name" value="Phosphatidylinositol (PI) phosphodiesterase"/>
    <property type="match status" value="1"/>
</dbReference>
<dbReference type="OrthoDB" id="269822at2759"/>
<dbReference type="CDD" id="cd08558">
    <property type="entry name" value="PI-PLCc_eukaryota"/>
    <property type="match status" value="1"/>
</dbReference>